<protein>
    <submittedName>
        <fullName evidence="2">Uncharacterized protein</fullName>
    </submittedName>
</protein>
<keyword evidence="3" id="KW-1185">Reference proteome</keyword>
<proteinExistence type="predicted"/>
<evidence type="ECO:0000313" key="2">
    <source>
        <dbReference type="EMBL" id="GIH78471.1"/>
    </source>
</evidence>
<dbReference type="Proteomes" id="UP000616724">
    <property type="component" value="Unassembled WGS sequence"/>
</dbReference>
<organism evidence="2 3">
    <name type="scientific">Planobispora longispora</name>
    <dbReference type="NCBI Taxonomy" id="28887"/>
    <lineage>
        <taxon>Bacteria</taxon>
        <taxon>Bacillati</taxon>
        <taxon>Actinomycetota</taxon>
        <taxon>Actinomycetes</taxon>
        <taxon>Streptosporangiales</taxon>
        <taxon>Streptosporangiaceae</taxon>
        <taxon>Planobispora</taxon>
    </lineage>
</organism>
<dbReference type="Gene3D" id="2.40.420.20">
    <property type="match status" value="1"/>
</dbReference>
<sequence length="57" mass="5649">MDGSGGGQRSVKTGVRGDQYVEIVEGLSENERVALPDGASVGGFPDGSWPGAALGAS</sequence>
<gene>
    <name evidence="2" type="ORF">Plo01_49000</name>
</gene>
<evidence type="ECO:0000313" key="3">
    <source>
        <dbReference type="Proteomes" id="UP000616724"/>
    </source>
</evidence>
<dbReference type="RefSeq" id="WP_203892966.1">
    <property type="nucleotide sequence ID" value="NZ_BOOH01000039.1"/>
</dbReference>
<feature type="region of interest" description="Disordered" evidence="1">
    <location>
        <begin position="31"/>
        <end position="57"/>
    </location>
</feature>
<dbReference type="AlphaFoldDB" id="A0A8J3RQR7"/>
<comment type="caution">
    <text evidence="2">The sequence shown here is derived from an EMBL/GenBank/DDBJ whole genome shotgun (WGS) entry which is preliminary data.</text>
</comment>
<evidence type="ECO:0000256" key="1">
    <source>
        <dbReference type="SAM" id="MobiDB-lite"/>
    </source>
</evidence>
<dbReference type="EMBL" id="BOOH01000039">
    <property type="protein sequence ID" value="GIH78471.1"/>
    <property type="molecule type" value="Genomic_DNA"/>
</dbReference>
<accession>A0A8J3RQR7</accession>
<name>A0A8J3RQR7_9ACTN</name>
<reference evidence="2 3" key="1">
    <citation type="submission" date="2021-01" db="EMBL/GenBank/DDBJ databases">
        <title>Whole genome shotgun sequence of Planobispora longispora NBRC 13918.</title>
        <authorList>
            <person name="Komaki H."/>
            <person name="Tamura T."/>
        </authorList>
    </citation>
    <scope>NUCLEOTIDE SEQUENCE [LARGE SCALE GENOMIC DNA]</scope>
    <source>
        <strain evidence="2 3">NBRC 13918</strain>
    </source>
</reference>